<dbReference type="Pfam" id="PF01965">
    <property type="entry name" value="DJ-1_PfpI"/>
    <property type="match status" value="1"/>
</dbReference>
<evidence type="ECO:0000256" key="1">
    <source>
        <dbReference type="ARBA" id="ARBA00023016"/>
    </source>
</evidence>
<gene>
    <name evidence="6" type="primary">LOC112288629</name>
    <name evidence="5" type="ORF">PHYPA_001179</name>
</gene>
<sequence length="233" mass="24760">MEGQVGAGKRILILATSHDKLGNTNQATGCWAEELTAPYYIFKDAGAHVDVASIKGGKIPMDEASFSEGFVTDHVKRYLEDEELKQRVEHSLSVKDVSGNYDALFVPGGHGIIYDGPVDQDFIALGNRFWAEGKIISSVCHGPAGLVGMTAPDGTSIFKGKKVCGFSNAEEEAVGKTNVVPFLLEDKLKELGGLYEAGPNWHPKAAADGQLVTGQNPGSSAKVAELVLEALSK</sequence>
<evidence type="ECO:0000259" key="4">
    <source>
        <dbReference type="Pfam" id="PF01965"/>
    </source>
</evidence>
<dbReference type="OrthoDB" id="543156at2759"/>
<dbReference type="PaxDb" id="3218-PP1S21_36V6.1"/>
<dbReference type="eggNOG" id="ENOG502RZ3Y">
    <property type="taxonomic scope" value="Eukaryota"/>
</dbReference>
<reference evidence="5 7" key="1">
    <citation type="journal article" date="2008" name="Science">
        <title>The Physcomitrella genome reveals evolutionary insights into the conquest of land by plants.</title>
        <authorList>
            <person name="Rensing S."/>
            <person name="Lang D."/>
            <person name="Zimmer A."/>
            <person name="Terry A."/>
            <person name="Salamov A."/>
            <person name="Shapiro H."/>
            <person name="Nishiyama T."/>
            <person name="Perroud P.-F."/>
            <person name="Lindquist E."/>
            <person name="Kamisugi Y."/>
            <person name="Tanahashi T."/>
            <person name="Sakakibara K."/>
            <person name="Fujita T."/>
            <person name="Oishi K."/>
            <person name="Shin-I T."/>
            <person name="Kuroki Y."/>
            <person name="Toyoda A."/>
            <person name="Suzuki Y."/>
            <person name="Hashimoto A."/>
            <person name="Yamaguchi K."/>
            <person name="Sugano A."/>
            <person name="Kohara Y."/>
            <person name="Fujiyama A."/>
            <person name="Anterola A."/>
            <person name="Aoki S."/>
            <person name="Ashton N."/>
            <person name="Barbazuk W.B."/>
            <person name="Barker E."/>
            <person name="Bennetzen J."/>
            <person name="Bezanilla M."/>
            <person name="Blankenship R."/>
            <person name="Cho S.H."/>
            <person name="Dutcher S."/>
            <person name="Estelle M."/>
            <person name="Fawcett J.A."/>
            <person name="Gundlach H."/>
            <person name="Hanada K."/>
            <person name="Heyl A."/>
            <person name="Hicks K.A."/>
            <person name="Hugh J."/>
            <person name="Lohr M."/>
            <person name="Mayer K."/>
            <person name="Melkozernov A."/>
            <person name="Murata T."/>
            <person name="Nelson D."/>
            <person name="Pils B."/>
            <person name="Prigge M."/>
            <person name="Reiss B."/>
            <person name="Renner T."/>
            <person name="Rombauts S."/>
            <person name="Rushton P."/>
            <person name="Sanderfoot A."/>
            <person name="Schween G."/>
            <person name="Shiu S.-H."/>
            <person name="Stueber K."/>
            <person name="Theodoulou F.L."/>
            <person name="Tu H."/>
            <person name="Van de Peer Y."/>
            <person name="Verrier P.J."/>
            <person name="Waters E."/>
            <person name="Wood A."/>
            <person name="Yang L."/>
            <person name="Cove D."/>
            <person name="Cuming A."/>
            <person name="Hasebe M."/>
            <person name="Lucas S."/>
            <person name="Mishler D.B."/>
            <person name="Reski R."/>
            <person name="Grigoriev I."/>
            <person name="Quatrano R.S."/>
            <person name="Boore J.L."/>
        </authorList>
    </citation>
    <scope>NUCLEOTIDE SEQUENCE [LARGE SCALE GENOMIC DNA]</scope>
    <source>
        <strain evidence="6 7">cv. Gransden 2004</strain>
    </source>
</reference>
<dbReference type="HOGENOM" id="CLU_070319_2_0_1"/>
<protein>
    <recommendedName>
        <fullName evidence="4">DJ-1/PfpI domain-containing protein</fullName>
    </recommendedName>
</protein>
<proteinExistence type="inferred from homology"/>
<evidence type="ECO:0000313" key="6">
    <source>
        <dbReference type="EnsemblPlants" id="Pp3c1_25700V3.1"/>
    </source>
</evidence>
<organism evidence="5">
    <name type="scientific">Physcomitrium patens</name>
    <name type="common">Spreading-leaved earth moss</name>
    <name type="synonym">Physcomitrella patens</name>
    <dbReference type="NCBI Taxonomy" id="3218"/>
    <lineage>
        <taxon>Eukaryota</taxon>
        <taxon>Viridiplantae</taxon>
        <taxon>Streptophyta</taxon>
        <taxon>Embryophyta</taxon>
        <taxon>Bryophyta</taxon>
        <taxon>Bryophytina</taxon>
        <taxon>Bryopsida</taxon>
        <taxon>Funariidae</taxon>
        <taxon>Funariales</taxon>
        <taxon>Funariaceae</taxon>
        <taxon>Physcomitrium</taxon>
    </lineage>
</organism>
<dbReference type="InterPro" id="IPR050325">
    <property type="entry name" value="Prot/Nucl_acid_deglycase"/>
</dbReference>
<evidence type="ECO:0000256" key="3">
    <source>
        <dbReference type="ARBA" id="ARBA00038493"/>
    </source>
</evidence>
<dbReference type="AlphaFoldDB" id="A9RPR5"/>
<dbReference type="EMBL" id="ABEU02000001">
    <property type="protein sequence ID" value="PNR62755.1"/>
    <property type="molecule type" value="Genomic_DNA"/>
</dbReference>
<dbReference type="SUPFAM" id="SSF52317">
    <property type="entry name" value="Class I glutamine amidotransferase-like"/>
    <property type="match status" value="1"/>
</dbReference>
<keyword evidence="2" id="KW-0456">Lyase</keyword>
<dbReference type="OMA" id="GEKTGFW"/>
<keyword evidence="7" id="KW-1185">Reference proteome</keyword>
<evidence type="ECO:0000313" key="7">
    <source>
        <dbReference type="Proteomes" id="UP000006727"/>
    </source>
</evidence>
<dbReference type="GO" id="GO:0005737">
    <property type="term" value="C:cytoplasm"/>
    <property type="evidence" value="ECO:0000318"/>
    <property type="project" value="GO_Central"/>
</dbReference>
<dbReference type="InterPro" id="IPR002818">
    <property type="entry name" value="DJ-1/PfpI"/>
</dbReference>
<reference evidence="6" key="3">
    <citation type="submission" date="2020-12" db="UniProtKB">
        <authorList>
            <consortium name="EnsemblPlants"/>
        </authorList>
    </citation>
    <scope>IDENTIFICATION</scope>
</reference>
<keyword evidence="1" id="KW-0346">Stress response</keyword>
<accession>A9RPR5</accession>
<evidence type="ECO:0000313" key="5">
    <source>
        <dbReference type="EMBL" id="PNR62755.1"/>
    </source>
</evidence>
<dbReference type="Gramene" id="Pp3c1_25700V3.1">
    <property type="protein sequence ID" value="Pp3c1_25700V3.1"/>
    <property type="gene ID" value="Pp3c1_25700"/>
</dbReference>
<dbReference type="GeneID" id="112288629"/>
<comment type="similarity">
    <text evidence="3">Belongs to the peptidase C56 family. HSP31-like subfamily.</text>
</comment>
<name>A9RPR5_PHYPA</name>
<dbReference type="EnsemblPlants" id="Pp3c1_25700V3.1">
    <property type="protein sequence ID" value="Pp3c1_25700V3.1"/>
    <property type="gene ID" value="Pp3c1_25700"/>
</dbReference>
<dbReference type="PANTHER" id="PTHR48094">
    <property type="entry name" value="PROTEIN/NUCLEIC ACID DEGLYCASE DJ-1-RELATED"/>
    <property type="match status" value="1"/>
</dbReference>
<dbReference type="GO" id="GO:0019172">
    <property type="term" value="F:glyoxalase III activity"/>
    <property type="evidence" value="ECO:0000318"/>
    <property type="project" value="GO_Central"/>
</dbReference>
<dbReference type="GO" id="GO:0019243">
    <property type="term" value="P:methylglyoxal catabolic process to D-lactate via S-lactoyl-glutathione"/>
    <property type="evidence" value="ECO:0000318"/>
    <property type="project" value="GO_Central"/>
</dbReference>
<dbReference type="PANTHER" id="PTHR48094:SF11">
    <property type="entry name" value="GLUTATHIONE-INDEPENDENT GLYOXALASE HSP31-RELATED"/>
    <property type="match status" value="1"/>
</dbReference>
<dbReference type="CDD" id="cd03141">
    <property type="entry name" value="GATase1_Hsp31_like"/>
    <property type="match status" value="1"/>
</dbReference>
<feature type="domain" description="DJ-1/PfpI" evidence="4">
    <location>
        <begin position="33"/>
        <end position="229"/>
    </location>
</feature>
<dbReference type="STRING" id="3218.A9RPR5"/>
<dbReference type="InterPro" id="IPR029062">
    <property type="entry name" value="Class_I_gatase-like"/>
</dbReference>
<dbReference type="EnsemblPlants" id="Pp3c1_25700V3.2">
    <property type="protein sequence ID" value="Pp3c1_25700V3.2"/>
    <property type="gene ID" value="Pp3c1_25700"/>
</dbReference>
<dbReference type="RefSeq" id="XP_024388839.1">
    <property type="nucleotide sequence ID" value="XM_024533071.2"/>
</dbReference>
<dbReference type="Proteomes" id="UP000006727">
    <property type="component" value="Chromosome 1"/>
</dbReference>
<dbReference type="Gene3D" id="3.40.50.880">
    <property type="match status" value="1"/>
</dbReference>
<dbReference type="Gramene" id="Pp3c1_25700V3.2">
    <property type="protein sequence ID" value="Pp3c1_25700V3.2"/>
    <property type="gene ID" value="Pp3c1_25700"/>
</dbReference>
<reference evidence="5 7" key="2">
    <citation type="journal article" date="2018" name="Plant J.">
        <title>The Physcomitrella patens chromosome-scale assembly reveals moss genome structure and evolution.</title>
        <authorList>
            <person name="Lang D."/>
            <person name="Ullrich K.K."/>
            <person name="Murat F."/>
            <person name="Fuchs J."/>
            <person name="Jenkins J."/>
            <person name="Haas F.B."/>
            <person name="Piednoel M."/>
            <person name="Gundlach H."/>
            <person name="Van Bel M."/>
            <person name="Meyberg R."/>
            <person name="Vives C."/>
            <person name="Morata J."/>
            <person name="Symeonidi A."/>
            <person name="Hiss M."/>
            <person name="Muchero W."/>
            <person name="Kamisugi Y."/>
            <person name="Saleh O."/>
            <person name="Blanc G."/>
            <person name="Decker E.L."/>
            <person name="van Gessel N."/>
            <person name="Grimwood J."/>
            <person name="Hayes R.D."/>
            <person name="Graham S.W."/>
            <person name="Gunter L.E."/>
            <person name="McDaniel S.F."/>
            <person name="Hoernstein S.N.W."/>
            <person name="Larsson A."/>
            <person name="Li F.W."/>
            <person name="Perroud P.F."/>
            <person name="Phillips J."/>
            <person name="Ranjan P."/>
            <person name="Rokshar D.S."/>
            <person name="Rothfels C.J."/>
            <person name="Schneider L."/>
            <person name="Shu S."/>
            <person name="Stevenson D.W."/>
            <person name="Thummler F."/>
            <person name="Tillich M."/>
            <person name="Villarreal Aguilar J.C."/>
            <person name="Widiez T."/>
            <person name="Wong G.K."/>
            <person name="Wymore A."/>
            <person name="Zhang Y."/>
            <person name="Zimmer A.D."/>
            <person name="Quatrano R.S."/>
            <person name="Mayer K.F.X."/>
            <person name="Goodstein D."/>
            <person name="Casacuberta J.M."/>
            <person name="Vandepoele K."/>
            <person name="Reski R."/>
            <person name="Cuming A.C."/>
            <person name="Tuskan G.A."/>
            <person name="Maumus F."/>
            <person name="Salse J."/>
            <person name="Schmutz J."/>
            <person name="Rensing S.A."/>
        </authorList>
    </citation>
    <scope>NUCLEOTIDE SEQUENCE [LARGE SCALE GENOMIC DNA]</scope>
    <source>
        <strain evidence="6 7">cv. Gransden 2004</strain>
    </source>
</reference>
<evidence type="ECO:0000256" key="2">
    <source>
        <dbReference type="ARBA" id="ARBA00023239"/>
    </source>
</evidence>